<comment type="catalytic activity">
    <reaction evidence="12">
        <text>L-seryl-[protein] + GDP-beta-L-fucose = 3-O-(alpha-L-fucosyl)-L-seryl-[protein] + GDP + H(+)</text>
        <dbReference type="Rhea" id="RHEA:63644"/>
        <dbReference type="Rhea" id="RHEA-COMP:9863"/>
        <dbReference type="Rhea" id="RHEA-COMP:17914"/>
        <dbReference type="ChEBI" id="CHEBI:15378"/>
        <dbReference type="ChEBI" id="CHEBI:29999"/>
        <dbReference type="ChEBI" id="CHEBI:57273"/>
        <dbReference type="ChEBI" id="CHEBI:58189"/>
        <dbReference type="ChEBI" id="CHEBI:189632"/>
        <dbReference type="EC" id="2.4.1.221"/>
    </reaction>
    <physiologicalReaction direction="left-to-right" evidence="12">
        <dbReference type="Rhea" id="RHEA:63645"/>
    </physiologicalReaction>
</comment>
<comment type="catalytic activity">
    <reaction evidence="11">
        <text>L-threonyl-[protein] + GDP-beta-L-fucose = 3-O-(alpha-L-fucosyl)-L-threonyl-[protein] + GDP + H(+)</text>
        <dbReference type="Rhea" id="RHEA:70491"/>
        <dbReference type="Rhea" id="RHEA-COMP:11060"/>
        <dbReference type="Rhea" id="RHEA-COMP:17915"/>
        <dbReference type="ChEBI" id="CHEBI:15378"/>
        <dbReference type="ChEBI" id="CHEBI:30013"/>
        <dbReference type="ChEBI" id="CHEBI:57273"/>
        <dbReference type="ChEBI" id="CHEBI:58189"/>
        <dbReference type="ChEBI" id="CHEBI:189631"/>
        <dbReference type="EC" id="2.4.1.221"/>
    </reaction>
    <physiologicalReaction direction="left-to-right" evidence="11">
        <dbReference type="Rhea" id="RHEA:70492"/>
    </physiologicalReaction>
</comment>
<dbReference type="Proteomes" id="UP001159428">
    <property type="component" value="Unassembled WGS sequence"/>
</dbReference>
<evidence type="ECO:0000256" key="10">
    <source>
        <dbReference type="ARBA" id="ARBA00033083"/>
    </source>
</evidence>
<dbReference type="AlphaFoldDB" id="A0AAU9XSR0"/>
<evidence type="ECO:0000256" key="4">
    <source>
        <dbReference type="ARBA" id="ARBA00022679"/>
    </source>
</evidence>
<keyword evidence="15" id="KW-1185">Reference proteome</keyword>
<evidence type="ECO:0000256" key="3">
    <source>
        <dbReference type="ARBA" id="ARBA00012196"/>
    </source>
</evidence>
<evidence type="ECO:0000313" key="15">
    <source>
        <dbReference type="Proteomes" id="UP001159428"/>
    </source>
</evidence>
<comment type="caution">
    <text evidence="14">The sequence shown here is derived from an EMBL/GenBank/DDBJ whole genome shotgun (WGS) entry which is preliminary data.</text>
</comment>
<evidence type="ECO:0000256" key="7">
    <source>
        <dbReference type="ARBA" id="ARBA00023277"/>
    </source>
</evidence>
<evidence type="ECO:0000256" key="11">
    <source>
        <dbReference type="ARBA" id="ARBA00047273"/>
    </source>
</evidence>
<dbReference type="InterPro" id="IPR045130">
    <property type="entry name" value="OFUT2-like"/>
</dbReference>
<reference evidence="14 15" key="1">
    <citation type="submission" date="2022-05" db="EMBL/GenBank/DDBJ databases">
        <authorList>
            <consortium name="Genoscope - CEA"/>
            <person name="William W."/>
        </authorList>
    </citation>
    <scope>NUCLEOTIDE SEQUENCE [LARGE SCALE GENOMIC DNA]</scope>
</reference>
<evidence type="ECO:0000256" key="2">
    <source>
        <dbReference type="ARBA" id="ARBA00004922"/>
    </source>
</evidence>
<evidence type="ECO:0000256" key="12">
    <source>
        <dbReference type="ARBA" id="ARBA00048647"/>
    </source>
</evidence>
<keyword evidence="5" id="KW-0256">Endoplasmic reticulum</keyword>
<evidence type="ECO:0000256" key="5">
    <source>
        <dbReference type="ARBA" id="ARBA00022824"/>
    </source>
</evidence>
<feature type="transmembrane region" description="Helical" evidence="13">
    <location>
        <begin position="64"/>
        <end position="84"/>
    </location>
</feature>
<evidence type="ECO:0000256" key="13">
    <source>
        <dbReference type="SAM" id="Phobius"/>
    </source>
</evidence>
<evidence type="ECO:0000313" key="14">
    <source>
        <dbReference type="EMBL" id="CAH3156794.1"/>
    </source>
</evidence>
<protein>
    <recommendedName>
        <fullName evidence="9">GDP-fucose protein O-fucosyltransferase 2</fullName>
        <ecNumber evidence="3">2.4.1.221</ecNumber>
    </recommendedName>
    <alternativeName>
        <fullName evidence="10">Peptide-O-fucosyltransferase 2</fullName>
    </alternativeName>
</protein>
<keyword evidence="6" id="KW-0294">Fucose metabolism</keyword>
<dbReference type="GO" id="GO:0006004">
    <property type="term" value="P:fucose metabolic process"/>
    <property type="evidence" value="ECO:0007669"/>
    <property type="project" value="UniProtKB-KW"/>
</dbReference>
<keyword evidence="13" id="KW-0812">Transmembrane</keyword>
<keyword evidence="13" id="KW-1133">Transmembrane helix</keyword>
<dbReference type="GO" id="GO:0046922">
    <property type="term" value="F:peptide-O-fucosyltransferase activity"/>
    <property type="evidence" value="ECO:0007669"/>
    <property type="project" value="UniProtKB-EC"/>
</dbReference>
<dbReference type="Gene3D" id="3.40.50.11340">
    <property type="match status" value="1"/>
</dbReference>
<dbReference type="EMBL" id="CALNXJ010000062">
    <property type="protein sequence ID" value="CAH3156794.1"/>
    <property type="molecule type" value="Genomic_DNA"/>
</dbReference>
<evidence type="ECO:0000256" key="6">
    <source>
        <dbReference type="ARBA" id="ARBA00023253"/>
    </source>
</evidence>
<evidence type="ECO:0000256" key="9">
    <source>
        <dbReference type="ARBA" id="ARBA00026232"/>
    </source>
</evidence>
<dbReference type="InterPro" id="IPR019378">
    <property type="entry name" value="GDP-Fuc_O-FucTrfase"/>
</dbReference>
<keyword evidence="4" id="KW-0808">Transferase</keyword>
<comment type="pathway">
    <text evidence="2">Protein modification; protein glycosylation.</text>
</comment>
<comment type="similarity">
    <text evidence="8">Belongs to the glycosyltransferase 68 family.</text>
</comment>
<dbReference type="Gene3D" id="3.40.50.11350">
    <property type="match status" value="1"/>
</dbReference>
<sequence>MERKQTRPAYLPLFTNQNVLLRSFRTANRCYLAWFIAILRYVMRKLKIFILKDHYTVMGMILRVKFMCCTFVCVIFVTIIMMKFRLNSSSQWRRSLDYEIMSLSKQRVYINGRFVCENNQGVKYLSYQPPGGGWNNQRVAFENAVILAKLLNRTLIVHPLAPHQEILRLKRSRKISAGYEVYNMLPANKLLPLSKVIDLKELSKLLPVKEVISSHQQFVKDYHHLSWRQVCHNGLVGVWVDAIPKKTDKEKWTLLQKHINSNLPNPADLPLYRRICREELKQFGNSSFRPVWGIWDELSDKQEEMLYFSEGSLYNRELLFFDKHAVLSIHDWIIRFIHFAPDIRKRVKTVLQMIGRPFSAIHVRRTDHPSSSGVKQEFWLNRLKARNALNLTKTLYIATDEQNKDWFKPFSDEGYNLFFPEDFLNELRFENEGPAIVQDILGLCEQLICAYADHFVGSYYSTFTMYIKRLRRQFSWKNGMLKKPETTIVWIGSTDNKS</sequence>
<proteinExistence type="inferred from homology"/>
<keyword evidence="13" id="KW-0472">Membrane</keyword>
<gene>
    <name evidence="14" type="ORF">PMEA_00029652</name>
</gene>
<comment type="subcellular location">
    <subcellularLocation>
        <location evidence="1">Endoplasmic reticulum</location>
    </subcellularLocation>
</comment>
<dbReference type="PANTHER" id="PTHR13398:SF0">
    <property type="entry name" value="GDP-FUCOSE PROTEIN O-FUCOSYLTRANSFERASE 2"/>
    <property type="match status" value="1"/>
</dbReference>
<evidence type="ECO:0000256" key="1">
    <source>
        <dbReference type="ARBA" id="ARBA00004240"/>
    </source>
</evidence>
<dbReference type="EC" id="2.4.1.221" evidence="3"/>
<dbReference type="GO" id="GO:0005783">
    <property type="term" value="C:endoplasmic reticulum"/>
    <property type="evidence" value="ECO:0007669"/>
    <property type="project" value="UniProtKB-SubCell"/>
</dbReference>
<dbReference type="Pfam" id="PF10250">
    <property type="entry name" value="O-FucT"/>
    <property type="match status" value="1"/>
</dbReference>
<dbReference type="CDD" id="cd11296">
    <property type="entry name" value="O-FucT_like"/>
    <property type="match status" value="1"/>
</dbReference>
<name>A0AAU9XSR0_9CNID</name>
<accession>A0AAU9XSR0</accession>
<keyword evidence="7" id="KW-0119">Carbohydrate metabolism</keyword>
<organism evidence="14 15">
    <name type="scientific">Pocillopora meandrina</name>
    <dbReference type="NCBI Taxonomy" id="46732"/>
    <lineage>
        <taxon>Eukaryota</taxon>
        <taxon>Metazoa</taxon>
        <taxon>Cnidaria</taxon>
        <taxon>Anthozoa</taxon>
        <taxon>Hexacorallia</taxon>
        <taxon>Scleractinia</taxon>
        <taxon>Astrocoeniina</taxon>
        <taxon>Pocilloporidae</taxon>
        <taxon>Pocillopora</taxon>
    </lineage>
</organism>
<dbReference type="PANTHER" id="PTHR13398">
    <property type="entry name" value="GDP-FUCOSE PROTEIN O-FUCOSYLTRANSFERASE 2"/>
    <property type="match status" value="1"/>
</dbReference>
<evidence type="ECO:0000256" key="8">
    <source>
        <dbReference type="ARBA" id="ARBA00025803"/>
    </source>
</evidence>